<protein>
    <recommendedName>
        <fullName evidence="11">Small multidrug resistance protein</fullName>
    </recommendedName>
</protein>
<keyword evidence="6 8" id="KW-0472">Membrane</keyword>
<keyword evidence="3" id="KW-1003">Cell membrane</keyword>
<dbReference type="Gene3D" id="1.10.3730.20">
    <property type="match status" value="1"/>
</dbReference>
<evidence type="ECO:0000313" key="9">
    <source>
        <dbReference type="EMBL" id="MCC5468229.1"/>
    </source>
</evidence>
<evidence type="ECO:0000256" key="1">
    <source>
        <dbReference type="ARBA" id="ARBA00004651"/>
    </source>
</evidence>
<dbReference type="SUPFAM" id="SSF103481">
    <property type="entry name" value="Multidrug resistance efflux transporter EmrE"/>
    <property type="match status" value="1"/>
</dbReference>
<comment type="subcellular location">
    <subcellularLocation>
        <location evidence="1 7">Cell membrane</location>
        <topology evidence="1 7">Multi-pass membrane protein</topology>
    </subcellularLocation>
</comment>
<dbReference type="InterPro" id="IPR045324">
    <property type="entry name" value="Small_multidrug_res"/>
</dbReference>
<feature type="transmembrane region" description="Helical" evidence="8">
    <location>
        <begin position="24"/>
        <end position="44"/>
    </location>
</feature>
<comment type="similarity">
    <text evidence="7">Belongs to the drug/metabolite transporter (DMT) superfamily. Small multidrug resistance (SMR) (TC 2.A.7.1) family.</text>
</comment>
<dbReference type="Proteomes" id="UP001165492">
    <property type="component" value="Unassembled WGS sequence"/>
</dbReference>
<dbReference type="RefSeq" id="WP_369412697.1">
    <property type="nucleotide sequence ID" value="NZ_JAJHJB010000053.1"/>
</dbReference>
<evidence type="ECO:0000256" key="4">
    <source>
        <dbReference type="ARBA" id="ARBA00022692"/>
    </source>
</evidence>
<keyword evidence="10" id="KW-1185">Reference proteome</keyword>
<keyword evidence="5 8" id="KW-1133">Transmembrane helix</keyword>
<evidence type="ECO:0000256" key="5">
    <source>
        <dbReference type="ARBA" id="ARBA00022989"/>
    </source>
</evidence>
<proteinExistence type="inferred from homology"/>
<dbReference type="Pfam" id="PF00893">
    <property type="entry name" value="Multi_Drug_Res"/>
    <property type="match status" value="1"/>
</dbReference>
<dbReference type="EMBL" id="JAJHJB010000053">
    <property type="protein sequence ID" value="MCC5468229.1"/>
    <property type="molecule type" value="Genomic_DNA"/>
</dbReference>
<evidence type="ECO:0000256" key="7">
    <source>
        <dbReference type="RuleBase" id="RU003942"/>
    </source>
</evidence>
<feature type="transmembrane region" description="Helical" evidence="8">
    <location>
        <begin position="79"/>
        <end position="97"/>
    </location>
</feature>
<evidence type="ECO:0000256" key="2">
    <source>
        <dbReference type="ARBA" id="ARBA00022448"/>
    </source>
</evidence>
<dbReference type="InterPro" id="IPR037185">
    <property type="entry name" value="EmrE-like"/>
</dbReference>
<keyword evidence="2" id="KW-0813">Transport</keyword>
<evidence type="ECO:0000256" key="8">
    <source>
        <dbReference type="SAM" id="Phobius"/>
    </source>
</evidence>
<evidence type="ECO:0008006" key="11">
    <source>
        <dbReference type="Google" id="ProtNLM"/>
    </source>
</evidence>
<dbReference type="InterPro" id="IPR000390">
    <property type="entry name" value="Small_drug/metabolite_transptr"/>
</dbReference>
<name>A0ABS8HYI6_9FIRM</name>
<accession>A0ABS8HYI6</accession>
<evidence type="ECO:0000256" key="6">
    <source>
        <dbReference type="ARBA" id="ARBA00023136"/>
    </source>
</evidence>
<evidence type="ECO:0000313" key="10">
    <source>
        <dbReference type="Proteomes" id="UP001165492"/>
    </source>
</evidence>
<reference evidence="9" key="1">
    <citation type="submission" date="2021-11" db="EMBL/GenBank/DDBJ databases">
        <title>Description of a new species Pelosinus isolated from the bottom sediments of Lake Baikal.</title>
        <authorList>
            <person name="Zakharyuk A."/>
        </authorList>
    </citation>
    <scope>NUCLEOTIDE SEQUENCE</scope>
    <source>
        <strain evidence="9">Bkl1</strain>
    </source>
</reference>
<sequence>MLVFAAAILEILWASMLKDADSVMMWILIFILIVASFLLLIKAYKFIPVGIAYAVFVGIGTVGTYIVSITFLGETTSKQQVAFLVLLLIGIIGLKLTTKEERE</sequence>
<dbReference type="PANTHER" id="PTHR30561:SF0">
    <property type="entry name" value="GUANIDINIUM EXPORTER"/>
    <property type="match status" value="1"/>
</dbReference>
<organism evidence="9 10">
    <name type="scientific">Pelosinus baikalensis</name>
    <dbReference type="NCBI Taxonomy" id="2892015"/>
    <lineage>
        <taxon>Bacteria</taxon>
        <taxon>Bacillati</taxon>
        <taxon>Bacillota</taxon>
        <taxon>Negativicutes</taxon>
        <taxon>Selenomonadales</taxon>
        <taxon>Sporomusaceae</taxon>
        <taxon>Pelosinus</taxon>
    </lineage>
</organism>
<comment type="caution">
    <text evidence="9">The sequence shown here is derived from an EMBL/GenBank/DDBJ whole genome shotgun (WGS) entry which is preliminary data.</text>
</comment>
<gene>
    <name evidence="9" type="ORF">LMF89_23095</name>
</gene>
<keyword evidence="4 7" id="KW-0812">Transmembrane</keyword>
<dbReference type="PANTHER" id="PTHR30561">
    <property type="entry name" value="SMR FAMILY PROTON-DEPENDENT DRUG EFFLUX TRANSPORTER SUGE"/>
    <property type="match status" value="1"/>
</dbReference>
<evidence type="ECO:0000256" key="3">
    <source>
        <dbReference type="ARBA" id="ARBA00022475"/>
    </source>
</evidence>
<feature type="transmembrane region" description="Helical" evidence="8">
    <location>
        <begin position="51"/>
        <end position="73"/>
    </location>
</feature>